<proteinExistence type="predicted"/>
<dbReference type="Proteomes" id="UP001459277">
    <property type="component" value="Unassembled WGS sequence"/>
</dbReference>
<reference evidence="3 4" key="1">
    <citation type="submission" date="2024-01" db="EMBL/GenBank/DDBJ databases">
        <title>A telomere-to-telomere, gap-free genome of sweet tea (Lithocarpus litseifolius).</title>
        <authorList>
            <person name="Zhou J."/>
        </authorList>
    </citation>
    <scope>NUCLEOTIDE SEQUENCE [LARGE SCALE GENOMIC DNA]</scope>
    <source>
        <strain evidence="3">Zhou-2022a</strain>
        <tissue evidence="3">Leaf</tissue>
    </source>
</reference>
<name>A0AAW2DKH3_9ROSI</name>
<evidence type="ECO:0000256" key="1">
    <source>
        <dbReference type="SAM" id="MobiDB-lite"/>
    </source>
</evidence>
<feature type="region of interest" description="Disordered" evidence="1">
    <location>
        <begin position="441"/>
        <end position="483"/>
    </location>
</feature>
<feature type="region of interest" description="Disordered" evidence="1">
    <location>
        <begin position="34"/>
        <end position="61"/>
    </location>
</feature>
<sequence>MPPSTRLPTLRLPTLRILPSICLLTLHSVFDSPSDPSHSPISDPSPSNFNLSPSPTLTLHLPSSGPLHSDLRPFAIRALTLHLPTPTLHLPQASTLHLPRVRAPTLRRSSFQAPTGCTKLPTCPVCLGDRIRGEPRNAAEDEEVRHFDKLEKDAKCELYPGCTDYSILKFVIEMLNVKSKLSILYKLPYWKNKKLKHNIVVMHVEKNISESTYGTLLGNEGKNKETDKAQIDLQNMNFRHTLHLKQRPDGSYDKPRAFFSLSPNERDGFYDFLKSVKYPDGYEANISRYLEKLKRYVSNRARPEGLIAEAYILKECISNWSLYIDGIEIVHNRKERNEDFGESNEGLIVFSQTARPTGGRRNDGNLSRALLDTAHWYLLYNSPELEPYLNEHKSTLHNSTGEAITQIQRQEFPKWFRERLQMAPGQLTRSRGDEASIPVVQSTVQSTETPPEANPPAQSSSSADATNALTSTTGSTSRNTRRTTRGIAVRAIVEKSGKLPVRIVAKYDAPIGKNACKLVNQIGVQDQFELQGDSSLVTKTLNTKCGRLLSCNSNKLYQAYKKLVQSHGADYARSHPPKNATLEQWIGLIDGKWTNTDWLKKSRKNSENRNKTIGKHRCGTKALAVRVDEEENNNGGQVPELAKIYKDVHFNLNTNKWIHHEDEATYETILKVQEDHCQDPNAISLTQEEISNLVFKKKSGIVKGLGMRPSSSLVTTASSSSSVEYIHRLENEIIELKEARARDEEERAREQEERAKQEEVQKNILNFLRSKGYDDALTYGGGSSSI</sequence>
<evidence type="ECO:0000259" key="2">
    <source>
        <dbReference type="Pfam" id="PF13960"/>
    </source>
</evidence>
<protein>
    <recommendedName>
        <fullName evidence="2">DUF4218 domain-containing protein</fullName>
    </recommendedName>
</protein>
<dbReference type="EMBL" id="JAZDWU010000002">
    <property type="protein sequence ID" value="KAL0009830.1"/>
    <property type="molecule type" value="Genomic_DNA"/>
</dbReference>
<dbReference type="InterPro" id="IPR025452">
    <property type="entry name" value="DUF4218"/>
</dbReference>
<feature type="compositionally biased region" description="Polar residues" evidence="1">
    <location>
        <begin position="456"/>
        <end position="469"/>
    </location>
</feature>
<dbReference type="PANTHER" id="PTHR48258">
    <property type="entry name" value="DUF4218 DOMAIN-CONTAINING PROTEIN-RELATED"/>
    <property type="match status" value="1"/>
</dbReference>
<dbReference type="PANTHER" id="PTHR48258:SF6">
    <property type="entry name" value="LEUCINE-RICH REPEAT DOMAIN, L DOMAIN-CONTAINING PROTEIN"/>
    <property type="match status" value="1"/>
</dbReference>
<dbReference type="AlphaFoldDB" id="A0AAW2DKH3"/>
<evidence type="ECO:0000313" key="3">
    <source>
        <dbReference type="EMBL" id="KAL0009830.1"/>
    </source>
</evidence>
<dbReference type="InterPro" id="IPR004252">
    <property type="entry name" value="Probable_transposase_24"/>
</dbReference>
<dbReference type="Pfam" id="PF13960">
    <property type="entry name" value="DUF4218"/>
    <property type="match status" value="1"/>
</dbReference>
<gene>
    <name evidence="3" type="ORF">SO802_004938</name>
</gene>
<keyword evidence="4" id="KW-1185">Reference proteome</keyword>
<feature type="region of interest" description="Disordered" evidence="1">
    <location>
        <begin position="740"/>
        <end position="760"/>
    </location>
</feature>
<dbReference type="Pfam" id="PF03004">
    <property type="entry name" value="Transposase_24"/>
    <property type="match status" value="1"/>
</dbReference>
<comment type="caution">
    <text evidence="3">The sequence shown here is derived from an EMBL/GenBank/DDBJ whole genome shotgun (WGS) entry which is preliminary data.</text>
</comment>
<accession>A0AAW2DKH3</accession>
<organism evidence="3 4">
    <name type="scientific">Lithocarpus litseifolius</name>
    <dbReference type="NCBI Taxonomy" id="425828"/>
    <lineage>
        <taxon>Eukaryota</taxon>
        <taxon>Viridiplantae</taxon>
        <taxon>Streptophyta</taxon>
        <taxon>Embryophyta</taxon>
        <taxon>Tracheophyta</taxon>
        <taxon>Spermatophyta</taxon>
        <taxon>Magnoliopsida</taxon>
        <taxon>eudicotyledons</taxon>
        <taxon>Gunneridae</taxon>
        <taxon>Pentapetalae</taxon>
        <taxon>rosids</taxon>
        <taxon>fabids</taxon>
        <taxon>Fagales</taxon>
        <taxon>Fagaceae</taxon>
        <taxon>Lithocarpus</taxon>
    </lineage>
</organism>
<feature type="domain" description="DUF4218" evidence="2">
    <location>
        <begin position="286"/>
        <end position="337"/>
    </location>
</feature>
<evidence type="ECO:0000313" key="4">
    <source>
        <dbReference type="Proteomes" id="UP001459277"/>
    </source>
</evidence>